<dbReference type="Proteomes" id="UP000515124">
    <property type="component" value="Unplaced"/>
</dbReference>
<comment type="subcellular location">
    <subcellularLocation>
        <location evidence="1">Membrane</location>
    </subcellularLocation>
</comment>
<evidence type="ECO:0000313" key="5">
    <source>
        <dbReference type="RefSeq" id="XP_021830196.1"/>
    </source>
</evidence>
<proteinExistence type="predicted"/>
<dbReference type="InterPro" id="IPR044839">
    <property type="entry name" value="NDR1-like"/>
</dbReference>
<dbReference type="RefSeq" id="XP_021830196.1">
    <property type="nucleotide sequence ID" value="XM_021974504.1"/>
</dbReference>
<keyword evidence="3" id="KW-1133">Transmembrane helix</keyword>
<keyword evidence="2 3" id="KW-0472">Membrane</keyword>
<dbReference type="PANTHER" id="PTHR31415">
    <property type="entry name" value="OS05G0367900 PROTEIN"/>
    <property type="match status" value="1"/>
</dbReference>
<dbReference type="GeneID" id="110770376"/>
<evidence type="ECO:0000256" key="1">
    <source>
        <dbReference type="ARBA" id="ARBA00004370"/>
    </source>
</evidence>
<dbReference type="GO" id="GO:0098542">
    <property type="term" value="P:defense response to other organism"/>
    <property type="evidence" value="ECO:0007669"/>
    <property type="project" value="InterPro"/>
</dbReference>
<organism evidence="4 5">
    <name type="scientific">Prunus avium</name>
    <name type="common">Cherry</name>
    <name type="synonym">Cerasus avium</name>
    <dbReference type="NCBI Taxonomy" id="42229"/>
    <lineage>
        <taxon>Eukaryota</taxon>
        <taxon>Viridiplantae</taxon>
        <taxon>Streptophyta</taxon>
        <taxon>Embryophyta</taxon>
        <taxon>Tracheophyta</taxon>
        <taxon>Spermatophyta</taxon>
        <taxon>Magnoliopsida</taxon>
        <taxon>eudicotyledons</taxon>
        <taxon>Gunneridae</taxon>
        <taxon>Pentapetalae</taxon>
        <taxon>rosids</taxon>
        <taxon>fabids</taxon>
        <taxon>Rosales</taxon>
        <taxon>Rosaceae</taxon>
        <taxon>Amygdaloideae</taxon>
        <taxon>Amygdaleae</taxon>
        <taxon>Prunus</taxon>
    </lineage>
</organism>
<dbReference type="PANTHER" id="PTHR31415:SF109">
    <property type="entry name" value="NDR1_HIN1-LIKE PROTEIN 10"/>
    <property type="match status" value="1"/>
</dbReference>
<reference evidence="5" key="1">
    <citation type="submission" date="2025-08" db="UniProtKB">
        <authorList>
            <consortium name="RefSeq"/>
        </authorList>
    </citation>
    <scope>IDENTIFICATION</scope>
</reference>
<dbReference type="GO" id="GO:0009506">
    <property type="term" value="C:plasmodesma"/>
    <property type="evidence" value="ECO:0007669"/>
    <property type="project" value="TreeGrafter"/>
</dbReference>
<name>A0A6P5TTB5_PRUAV</name>
<accession>A0A6P5TTB5</accession>
<evidence type="ECO:0000313" key="4">
    <source>
        <dbReference type="Proteomes" id="UP000515124"/>
    </source>
</evidence>
<feature type="transmembrane region" description="Helical" evidence="3">
    <location>
        <begin position="16"/>
        <end position="45"/>
    </location>
</feature>
<keyword evidence="4" id="KW-1185">Reference proteome</keyword>
<sequence>MFATESSDIEKIDNPILVIIEMIVFFILFVMALVVIAGSCAYLVISLHSGYKIPEFSINGAYLNRFNYTETNHTLSYNLALNITLTNPNKKIHFNLSDTQVIAYYQNKKFGLMTLIDSRTTIHQDPKNTTIFQNALIQGWKPLLFEEPVLPNAAHLYSIDVVIAFQEKIGRMSGEVLCNLTVPQSLNGTSWDGFNTTKCSLSSEKSLMD</sequence>
<gene>
    <name evidence="5" type="primary">LOC110770376</name>
</gene>
<dbReference type="KEGG" id="pavi:110770376"/>
<evidence type="ECO:0000256" key="3">
    <source>
        <dbReference type="SAM" id="Phobius"/>
    </source>
</evidence>
<keyword evidence="3" id="KW-0812">Transmembrane</keyword>
<dbReference type="GO" id="GO:0005886">
    <property type="term" value="C:plasma membrane"/>
    <property type="evidence" value="ECO:0007669"/>
    <property type="project" value="TreeGrafter"/>
</dbReference>
<dbReference type="Gramene" id="Pav_sc0001888.1_g070.1.br:mrna">
    <property type="protein sequence ID" value="Pav_sc0001888.1_g070.1.br:CDS:1"/>
    <property type="gene ID" value="Pav_sc0001888.1_g070.1.br"/>
</dbReference>
<evidence type="ECO:0000256" key="2">
    <source>
        <dbReference type="ARBA" id="ARBA00023136"/>
    </source>
</evidence>
<dbReference type="AlphaFoldDB" id="A0A6P5TTB5"/>
<protein>
    <submittedName>
        <fullName evidence="5">NDR1/HIN1-like protein 3</fullName>
    </submittedName>
</protein>